<comment type="caution">
    <text evidence="1">The sequence shown here is derived from an EMBL/GenBank/DDBJ whole genome shotgun (WGS) entry which is preliminary data.</text>
</comment>
<dbReference type="AlphaFoldDB" id="A0A7J9MNC0"/>
<protein>
    <submittedName>
        <fullName evidence="1">Uncharacterized protein</fullName>
    </submittedName>
</protein>
<dbReference type="Proteomes" id="UP000593576">
    <property type="component" value="Unassembled WGS sequence"/>
</dbReference>
<dbReference type="OrthoDB" id="852195at2759"/>
<name>A0A7J9MNC0_GOSSC</name>
<evidence type="ECO:0000313" key="1">
    <source>
        <dbReference type="EMBL" id="MBA0872387.1"/>
    </source>
</evidence>
<proteinExistence type="predicted"/>
<accession>A0A7J9MNC0</accession>
<organism evidence="1 2">
    <name type="scientific">Gossypium schwendimanii</name>
    <name type="common">Cotton</name>
    <dbReference type="NCBI Taxonomy" id="34291"/>
    <lineage>
        <taxon>Eukaryota</taxon>
        <taxon>Viridiplantae</taxon>
        <taxon>Streptophyta</taxon>
        <taxon>Embryophyta</taxon>
        <taxon>Tracheophyta</taxon>
        <taxon>Spermatophyta</taxon>
        <taxon>Magnoliopsida</taxon>
        <taxon>eudicotyledons</taxon>
        <taxon>Gunneridae</taxon>
        <taxon>Pentapetalae</taxon>
        <taxon>rosids</taxon>
        <taxon>malvids</taxon>
        <taxon>Malvales</taxon>
        <taxon>Malvaceae</taxon>
        <taxon>Malvoideae</taxon>
        <taxon>Gossypium</taxon>
    </lineage>
</organism>
<sequence>MFGPLSPLIENYMREVGFWHVANIG</sequence>
<gene>
    <name evidence="1" type="ORF">Goshw_012696</name>
</gene>
<evidence type="ECO:0000313" key="2">
    <source>
        <dbReference type="Proteomes" id="UP000593576"/>
    </source>
</evidence>
<dbReference type="EMBL" id="JABFAF010000012">
    <property type="protein sequence ID" value="MBA0872387.1"/>
    <property type="molecule type" value="Genomic_DNA"/>
</dbReference>
<reference evidence="1 2" key="1">
    <citation type="journal article" date="2019" name="Genome Biol. Evol.">
        <title>Insights into the evolution of the New World diploid cottons (Gossypium, subgenus Houzingenia) based on genome sequencing.</title>
        <authorList>
            <person name="Grover C.E."/>
            <person name="Arick M.A. 2nd"/>
            <person name="Thrash A."/>
            <person name="Conover J.L."/>
            <person name="Sanders W.S."/>
            <person name="Peterson D.G."/>
            <person name="Frelichowski J.E."/>
            <person name="Scheffler J.A."/>
            <person name="Scheffler B.E."/>
            <person name="Wendel J.F."/>
        </authorList>
    </citation>
    <scope>NUCLEOTIDE SEQUENCE [LARGE SCALE GENOMIC DNA]</scope>
    <source>
        <strain evidence="1">1</strain>
        <tissue evidence="1">Leaf</tissue>
    </source>
</reference>
<keyword evidence="2" id="KW-1185">Reference proteome</keyword>